<organism evidence="7 8">
    <name type="scientific">miscellaneous Crenarchaeota group-15 archaeon DG-45</name>
    <dbReference type="NCBI Taxonomy" id="1685127"/>
    <lineage>
        <taxon>Archaea</taxon>
        <taxon>Candidatus Bathyarchaeota</taxon>
        <taxon>MCG-15</taxon>
    </lineage>
</organism>
<dbReference type="CDD" id="cd02139">
    <property type="entry name" value="nitroreductase"/>
    <property type="match status" value="1"/>
</dbReference>
<evidence type="ECO:0000313" key="7">
    <source>
        <dbReference type="EMBL" id="KON29412.1"/>
    </source>
</evidence>
<name>A0A0M0BLF9_9ARCH</name>
<dbReference type="PANTHER" id="PTHR43673">
    <property type="entry name" value="NAD(P)H NITROREDUCTASE YDGI-RELATED"/>
    <property type="match status" value="1"/>
</dbReference>
<dbReference type="SUPFAM" id="SSF55469">
    <property type="entry name" value="FMN-dependent nitroreductase-like"/>
    <property type="match status" value="1"/>
</dbReference>
<dbReference type="AlphaFoldDB" id="A0A0M0BLF9"/>
<dbReference type="Proteomes" id="UP000037210">
    <property type="component" value="Unassembled WGS sequence"/>
</dbReference>
<dbReference type="InterPro" id="IPR029479">
    <property type="entry name" value="Nitroreductase"/>
</dbReference>
<gene>
    <name evidence="7" type="ORF">AC482_06550</name>
</gene>
<keyword evidence="5" id="KW-0560">Oxidoreductase</keyword>
<evidence type="ECO:0000259" key="6">
    <source>
        <dbReference type="Pfam" id="PF00881"/>
    </source>
</evidence>
<comment type="caution">
    <text evidence="7">The sequence shown here is derived from an EMBL/GenBank/DDBJ whole genome shotgun (WGS) entry which is preliminary data.</text>
</comment>
<evidence type="ECO:0000256" key="4">
    <source>
        <dbReference type="ARBA" id="ARBA00022643"/>
    </source>
</evidence>
<evidence type="ECO:0000313" key="8">
    <source>
        <dbReference type="Proteomes" id="UP000037210"/>
    </source>
</evidence>
<comment type="similarity">
    <text evidence="2">Belongs to the nitroreductase family.</text>
</comment>
<dbReference type="GO" id="GO:0016491">
    <property type="term" value="F:oxidoreductase activity"/>
    <property type="evidence" value="ECO:0007669"/>
    <property type="project" value="UniProtKB-KW"/>
</dbReference>
<protein>
    <recommendedName>
        <fullName evidence="6">Nitroreductase domain-containing protein</fullName>
    </recommendedName>
</protein>
<keyword evidence="3" id="KW-0285">Flavoprotein</keyword>
<evidence type="ECO:0000256" key="1">
    <source>
        <dbReference type="ARBA" id="ARBA00001917"/>
    </source>
</evidence>
<dbReference type="PANTHER" id="PTHR43673:SF2">
    <property type="entry name" value="NITROREDUCTASE"/>
    <property type="match status" value="1"/>
</dbReference>
<dbReference type="Gene3D" id="3.40.109.10">
    <property type="entry name" value="NADH Oxidase"/>
    <property type="match status" value="1"/>
</dbReference>
<evidence type="ECO:0000256" key="3">
    <source>
        <dbReference type="ARBA" id="ARBA00022630"/>
    </source>
</evidence>
<feature type="domain" description="Nitroreductase" evidence="6">
    <location>
        <begin position="7"/>
        <end position="80"/>
    </location>
</feature>
<evidence type="ECO:0000256" key="2">
    <source>
        <dbReference type="ARBA" id="ARBA00007118"/>
    </source>
</evidence>
<proteinExistence type="inferred from homology"/>
<dbReference type="EMBL" id="LFWZ01000065">
    <property type="protein sequence ID" value="KON29412.1"/>
    <property type="molecule type" value="Genomic_DNA"/>
</dbReference>
<evidence type="ECO:0000256" key="5">
    <source>
        <dbReference type="ARBA" id="ARBA00023002"/>
    </source>
</evidence>
<reference evidence="7 8" key="1">
    <citation type="submission" date="2015-06" db="EMBL/GenBank/DDBJ databases">
        <title>New insights into the roles of widespread benthic archaea in carbon and nitrogen cycling.</title>
        <authorList>
            <person name="Lazar C.S."/>
            <person name="Baker B.J."/>
            <person name="Seitz K.W."/>
            <person name="Hyde A.S."/>
            <person name="Dick G.J."/>
            <person name="Hinrichs K.-U."/>
            <person name="Teske A.P."/>
        </authorList>
    </citation>
    <scope>NUCLEOTIDE SEQUENCE [LARGE SCALE GENOMIC DNA]</scope>
    <source>
        <strain evidence="7">DG-45</strain>
    </source>
</reference>
<dbReference type="Pfam" id="PF00881">
    <property type="entry name" value="Nitroreductase"/>
    <property type="match status" value="1"/>
</dbReference>
<keyword evidence="4" id="KW-0288">FMN</keyword>
<dbReference type="InterPro" id="IPR000415">
    <property type="entry name" value="Nitroreductase-like"/>
</dbReference>
<comment type="cofactor">
    <cofactor evidence="1">
        <name>FMN</name>
        <dbReference type="ChEBI" id="CHEBI:58210"/>
    </cofactor>
</comment>
<accession>A0A0M0BLF9</accession>
<sequence>MDVLKAIEARRSIRKYKSASIPGGDLRKIVEAARLAPSAGNRQPWRFIVARDSELKRRIAEAAREQMFIADAGAVVVAMADAEASPRWFEKDTMIAVEHMVLAATSLGYGTCWIGAFTEEEVKRILGIPEGLRVVALLPVGVPDESPGPKPRRPLDEIFHGEKYGKKLEL</sequence>